<comment type="caution">
    <text evidence="3">The sequence shown here is derived from an EMBL/GenBank/DDBJ whole genome shotgun (WGS) entry which is preliminary data.</text>
</comment>
<sequence length="1185" mass="128413">MRFPLFSTPFLRSVRAPMLAGCSIASVLVAISPANAVSGGTKESDVAALASPVEGEENPINSTSRNTAEPGVDTDPHKIEVRVEERRANPVLAVRLEAEHRAILRGERAEFATYSNYRALVAHREVRLFEAGASTNSIPYAILPTDKLGKATWQPDDSAPADMFFVYRVYDEAGRFDETAPQELSLLQERPEQDDPVERPLFGSRDEAATRTIVGRRVSTVTVTGQANQKSQVVRVGDQSVPIDDQGRFVSEQILPQSTDDILITVSENGSVRYAALRDIERGRESWFIVGQGELTLGSNWSDGPAEEVSGSTLTDGEYAIGRAAFYAKGPLGRDWKITASVDTREALVQDLLSNLDRKDPRQLLRRLNSEQFYPTYGDDSTLVEDAPTQGRFYMRIENGLSQGVIGNFVAQATGTDLVQLDRGLFGALIDLNSAETTSFGERKAELLAFASDPGTVPAREEFRGTGGSLYFLQRQDITIGSERVRVEVRDRETGITLESYDLNPRQDYDFDPFNGRLTLLRPLSSNARRSDTVREGSSSGDIPVLVVRYEYTPGIGSFDGYTLGGRGTAWLGENVRLGAIAQRDTVEEADQTLLGADLLMRLTAGTYIKTELAQSDGPGFAQANSVDGGLSFANIANPGSGQTSEAFRAELGVDFAELAKVQGDRGSVSAFFEHRDRGFSAAGSLAPTETRRWKLAASVPVADSGRLSVGYDEFKAEDRGTSRTGELDVSNRFAVAGGGLTTSIGVRYDDLAPGILFNSAQDGERTDTALEVEFQPAGSNLVVHAFGQATLDRDASRGRNNRAGIGGSIEVSDRTSVRGEMSGGDGGLGADLQVNQRLGDGSEAYVGYTLLADRTDTGVEPQNLFTTQQGGALVVGGRQRFSDSLSVFGENRTSVGGVATSLSRSFGLQFAPNERMNVTASFENGEIDDPQTGLFERVAASLAFGYTAKDFRAGSAVEVRREEGEGGGAFSDQTVWLLRNNLSYTIDPDWRALAQLNLARADTDGTSIRAAEFTEAIAGLAWRPVDNERINGLFRFQFFEDLGPVGQITGSSEIESPRQVSTIFSADVNFDLTQKLTLGTRYGYRDGRVSLGRNSDVFVSSEAHLAVARLDYNVLKAWDVLVEGRALWVPLADDQRLGGLGAIYRHVGDQVKVGVGYSWSDFSDDLTDQSYSSHGPFMNIAGRF</sequence>
<feature type="chain" id="PRO_5046700740" evidence="2">
    <location>
        <begin position="37"/>
        <end position="1185"/>
    </location>
</feature>
<evidence type="ECO:0000256" key="2">
    <source>
        <dbReference type="SAM" id="SignalP"/>
    </source>
</evidence>
<dbReference type="Proteomes" id="UP000699975">
    <property type="component" value="Unassembled WGS sequence"/>
</dbReference>
<accession>A0ABS6SJE6</accession>
<keyword evidence="2" id="KW-0732">Signal</keyword>
<protein>
    <submittedName>
        <fullName evidence="3">Uncharacterized protein</fullName>
    </submittedName>
</protein>
<keyword evidence="4" id="KW-1185">Reference proteome</keyword>
<feature type="signal peptide" evidence="2">
    <location>
        <begin position="1"/>
        <end position="36"/>
    </location>
</feature>
<reference evidence="3 4" key="1">
    <citation type="submission" date="2021-04" db="EMBL/GenBank/DDBJ databases">
        <authorList>
            <person name="Pira H."/>
            <person name="Risdian C."/>
            <person name="Wink J."/>
        </authorList>
    </citation>
    <scope>NUCLEOTIDE SEQUENCE [LARGE SCALE GENOMIC DNA]</scope>
    <source>
        <strain evidence="3 4">WH131</strain>
    </source>
</reference>
<proteinExistence type="predicted"/>
<dbReference type="EMBL" id="JAGSPB010000001">
    <property type="protein sequence ID" value="MBV7264996.1"/>
    <property type="molecule type" value="Genomic_DNA"/>
</dbReference>
<evidence type="ECO:0000256" key="1">
    <source>
        <dbReference type="SAM" id="MobiDB-lite"/>
    </source>
</evidence>
<organism evidence="3 4">
    <name type="scientific">Erythrobacter ani</name>
    <dbReference type="NCBI Taxonomy" id="2827235"/>
    <lineage>
        <taxon>Bacteria</taxon>
        <taxon>Pseudomonadati</taxon>
        <taxon>Pseudomonadota</taxon>
        <taxon>Alphaproteobacteria</taxon>
        <taxon>Sphingomonadales</taxon>
        <taxon>Erythrobacteraceae</taxon>
        <taxon>Erythrobacter/Porphyrobacter group</taxon>
        <taxon>Erythrobacter</taxon>
    </lineage>
</organism>
<name>A0ABS6SJE6_9SPHN</name>
<feature type="region of interest" description="Disordered" evidence="1">
    <location>
        <begin position="51"/>
        <end position="74"/>
    </location>
</feature>
<gene>
    <name evidence="3" type="ORF">KCG45_02255</name>
</gene>
<dbReference type="RefSeq" id="WP_218315512.1">
    <property type="nucleotide sequence ID" value="NZ_JAGSPB010000001.1"/>
</dbReference>
<evidence type="ECO:0000313" key="3">
    <source>
        <dbReference type="EMBL" id="MBV7264996.1"/>
    </source>
</evidence>
<evidence type="ECO:0000313" key="4">
    <source>
        <dbReference type="Proteomes" id="UP000699975"/>
    </source>
</evidence>